<protein>
    <recommendedName>
        <fullName evidence="4">Glycosyltransferase RgtA/B/C/D-like domain-containing protein</fullName>
    </recommendedName>
</protein>
<feature type="transmembrane region" description="Helical" evidence="1">
    <location>
        <begin position="405"/>
        <end position="421"/>
    </location>
</feature>
<keyword evidence="1" id="KW-0812">Transmembrane</keyword>
<feature type="transmembrane region" description="Helical" evidence="1">
    <location>
        <begin position="372"/>
        <end position="398"/>
    </location>
</feature>
<feature type="transmembrane region" description="Helical" evidence="1">
    <location>
        <begin position="46"/>
        <end position="69"/>
    </location>
</feature>
<dbReference type="OrthoDB" id="144271at2"/>
<feature type="transmembrane region" description="Helical" evidence="1">
    <location>
        <begin position="107"/>
        <end position="126"/>
    </location>
</feature>
<dbReference type="RefSeq" id="WP_061919846.1">
    <property type="nucleotide sequence ID" value="NZ_DF967971.1"/>
</dbReference>
<proteinExistence type="predicted"/>
<evidence type="ECO:0008006" key="4">
    <source>
        <dbReference type="Google" id="ProtNLM"/>
    </source>
</evidence>
<evidence type="ECO:0000256" key="1">
    <source>
        <dbReference type="SAM" id="Phobius"/>
    </source>
</evidence>
<feature type="transmembrane region" description="Helical" evidence="1">
    <location>
        <begin position="188"/>
        <end position="208"/>
    </location>
</feature>
<name>A0A0P6Y511_9CHLR</name>
<feature type="transmembrane region" description="Helical" evidence="1">
    <location>
        <begin position="462"/>
        <end position="483"/>
    </location>
</feature>
<feature type="transmembrane region" description="Helical" evidence="1">
    <location>
        <begin position="220"/>
        <end position="238"/>
    </location>
</feature>
<dbReference type="Proteomes" id="UP000050514">
    <property type="component" value="Unassembled WGS sequence"/>
</dbReference>
<dbReference type="EMBL" id="LGHJ01000011">
    <property type="protein sequence ID" value="KPL76684.1"/>
    <property type="molecule type" value="Genomic_DNA"/>
</dbReference>
<accession>A0A0P6Y511</accession>
<keyword evidence="3" id="KW-1185">Reference proteome</keyword>
<reference evidence="2 3" key="1">
    <citation type="submission" date="2015-07" db="EMBL/GenBank/DDBJ databases">
        <title>Draft genome of Bellilinea caldifistulae DSM 17877.</title>
        <authorList>
            <person name="Hemp J."/>
            <person name="Ward L.M."/>
            <person name="Pace L.A."/>
            <person name="Fischer W.W."/>
        </authorList>
    </citation>
    <scope>NUCLEOTIDE SEQUENCE [LARGE SCALE GENOMIC DNA]</scope>
    <source>
        <strain evidence="2 3">GOMI-1</strain>
    </source>
</reference>
<dbReference type="AlphaFoldDB" id="A0A0P6Y511"/>
<evidence type="ECO:0000313" key="2">
    <source>
        <dbReference type="EMBL" id="KPL76684.1"/>
    </source>
</evidence>
<feature type="transmembrane region" description="Helical" evidence="1">
    <location>
        <begin position="12"/>
        <end position="34"/>
    </location>
</feature>
<feature type="transmembrane region" description="Helical" evidence="1">
    <location>
        <begin position="276"/>
        <end position="303"/>
    </location>
</feature>
<dbReference type="Pfam" id="PF20176">
    <property type="entry name" value="DUF6541"/>
    <property type="match status" value="1"/>
</dbReference>
<dbReference type="STRING" id="360411.AC812_05050"/>
<keyword evidence="1" id="KW-0472">Membrane</keyword>
<comment type="caution">
    <text evidence="2">The sequence shown here is derived from an EMBL/GenBank/DDBJ whole genome shotgun (WGS) entry which is preliminary data.</text>
</comment>
<dbReference type="InterPro" id="IPR046671">
    <property type="entry name" value="DUF6541"/>
</dbReference>
<sequence>MPADWWFVSAEQLGWSALSVGLVLLLPGAGLLVWLARRPMDWLEWLAEAVGLSLSLTALMGLAGFLVHFRFTTALLFGLLAISLLSLTVGGLLRLPPKSQPYGWRHWLGLAAGLAGVAGALYWRWFQARELYLPAWVDSLHHTLIVQKILENGGLPATLAPQVNAPLAYHYGFHLSTALFVWLSGWDVPTGVLVFGQTLNGLIALSVYRLAKGWWGDWKRAGLAGLLVAFAFQMPAYYVTWGRYTLSAGLVLLPLAMLAVERAARPSSRNVERIHALLLTAGVALTHLTALLLLAFWTALVVLEGILRRWRGRTTNGDAVDLRGGVTAGLSAAAGVLLAAPWLWRIWQEFGASAQVSLVLPLDDGQADYWNYILYLLGPAYSHGLFMVAGAGLLWGLLRRGARHLAFWGLVIALLMLPWGVRLNPIRPDHMAIVLFLPAALLLANGVVGLGELAGRLRWRSLRLAGQALLGLAALAAIGWGGWQSRSVLNPETIFVSKADMRAFEWIRQNTPPNARFLINTTPWMAGVYRGVDGGYWLPLITGRQTLLPPVLYTLGDPEQVRQINQWAERASHLTTCDEAFWSLIDEGNLSFVYLREGRGSLQPAGLLNCPEVVLIYRRDGVLLFQLER</sequence>
<organism evidence="2 3">
    <name type="scientific">Bellilinea caldifistulae</name>
    <dbReference type="NCBI Taxonomy" id="360411"/>
    <lineage>
        <taxon>Bacteria</taxon>
        <taxon>Bacillati</taxon>
        <taxon>Chloroflexota</taxon>
        <taxon>Anaerolineae</taxon>
        <taxon>Anaerolineales</taxon>
        <taxon>Anaerolineaceae</taxon>
        <taxon>Bellilinea</taxon>
    </lineage>
</organism>
<gene>
    <name evidence="2" type="ORF">AC812_05050</name>
</gene>
<feature type="transmembrane region" description="Helical" evidence="1">
    <location>
        <begin position="75"/>
        <end position="95"/>
    </location>
</feature>
<keyword evidence="1" id="KW-1133">Transmembrane helix</keyword>
<evidence type="ECO:0000313" key="3">
    <source>
        <dbReference type="Proteomes" id="UP000050514"/>
    </source>
</evidence>
<feature type="transmembrane region" description="Helical" evidence="1">
    <location>
        <begin position="433"/>
        <end position="450"/>
    </location>
</feature>